<name>A0ABY1QDL5_9BURK</name>
<accession>A0ABY1QDL5</accession>
<dbReference type="EMBL" id="FXUL01000012">
    <property type="protein sequence ID" value="SMP66483.1"/>
    <property type="molecule type" value="Genomic_DNA"/>
</dbReference>
<gene>
    <name evidence="1" type="ORF">SAMN06295970_1121</name>
</gene>
<evidence type="ECO:0000313" key="2">
    <source>
        <dbReference type="Proteomes" id="UP001158049"/>
    </source>
</evidence>
<dbReference type="Proteomes" id="UP001158049">
    <property type="component" value="Unassembled WGS sequence"/>
</dbReference>
<reference evidence="1 2" key="1">
    <citation type="submission" date="2017-05" db="EMBL/GenBank/DDBJ databases">
        <authorList>
            <person name="Varghese N."/>
            <person name="Submissions S."/>
        </authorList>
    </citation>
    <scope>NUCLEOTIDE SEQUENCE [LARGE SCALE GENOMIC DNA]</scope>
    <source>
        <strain evidence="1 2">DSM 26001</strain>
    </source>
</reference>
<proteinExistence type="predicted"/>
<keyword evidence="2" id="KW-1185">Reference proteome</keyword>
<evidence type="ECO:0000313" key="1">
    <source>
        <dbReference type="EMBL" id="SMP66483.1"/>
    </source>
</evidence>
<protein>
    <submittedName>
        <fullName evidence="1">Uncharacterized protein</fullName>
    </submittedName>
</protein>
<comment type="caution">
    <text evidence="1">The sequence shown here is derived from an EMBL/GenBank/DDBJ whole genome shotgun (WGS) entry which is preliminary data.</text>
</comment>
<sequence length="44" mass="4983">MGWFTARIIQRRCPCLEQLLKLAAQLGRIFMPVDGNGMLDSGFQ</sequence>
<organism evidence="1 2">
    <name type="scientific">Noviherbaspirillum suwonense</name>
    <dbReference type="NCBI Taxonomy" id="1224511"/>
    <lineage>
        <taxon>Bacteria</taxon>
        <taxon>Pseudomonadati</taxon>
        <taxon>Pseudomonadota</taxon>
        <taxon>Betaproteobacteria</taxon>
        <taxon>Burkholderiales</taxon>
        <taxon>Oxalobacteraceae</taxon>
        <taxon>Noviherbaspirillum</taxon>
    </lineage>
</organism>